<dbReference type="Gene3D" id="3.30.70.270">
    <property type="match status" value="2"/>
</dbReference>
<dbReference type="PROSITE" id="PS50878">
    <property type="entry name" value="RT_POL"/>
    <property type="match status" value="1"/>
</dbReference>
<reference evidence="3" key="1">
    <citation type="journal article" date="2019" name="Plant Biotechnol. J.">
        <title>Genome sequencing of the Australian wild diploid species Gossypium australe highlights disease resistance and delayed gland morphogenesis.</title>
        <authorList>
            <person name="Cai Y."/>
            <person name="Cai X."/>
            <person name="Wang Q."/>
            <person name="Wang P."/>
            <person name="Zhang Y."/>
            <person name="Cai C."/>
            <person name="Xu Y."/>
            <person name="Wang K."/>
            <person name="Zhou Z."/>
            <person name="Wang C."/>
            <person name="Geng S."/>
            <person name="Li B."/>
            <person name="Dong Q."/>
            <person name="Hou Y."/>
            <person name="Wang H."/>
            <person name="Ai P."/>
            <person name="Liu Z."/>
            <person name="Yi F."/>
            <person name="Sun M."/>
            <person name="An G."/>
            <person name="Cheng J."/>
            <person name="Zhang Y."/>
            <person name="Shi Q."/>
            <person name="Xie Y."/>
            <person name="Shi X."/>
            <person name="Chang Y."/>
            <person name="Huang F."/>
            <person name="Chen Y."/>
            <person name="Hong S."/>
            <person name="Mi L."/>
            <person name="Sun Q."/>
            <person name="Zhang L."/>
            <person name="Zhou B."/>
            <person name="Peng R."/>
            <person name="Zhang X."/>
            <person name="Liu F."/>
        </authorList>
    </citation>
    <scope>NUCLEOTIDE SEQUENCE [LARGE SCALE GENOMIC DNA]</scope>
    <source>
        <strain evidence="3">cv. PA1801</strain>
    </source>
</reference>
<accession>A0A5B6VN00</accession>
<proteinExistence type="predicted"/>
<dbReference type="CDD" id="cd01647">
    <property type="entry name" value="RT_LTR"/>
    <property type="match status" value="1"/>
</dbReference>
<evidence type="ECO:0000259" key="1">
    <source>
        <dbReference type="PROSITE" id="PS50878"/>
    </source>
</evidence>
<dbReference type="InterPro" id="IPR053134">
    <property type="entry name" value="RNA-dir_DNA_polymerase"/>
</dbReference>
<name>A0A5B6VN00_9ROSI</name>
<dbReference type="InterPro" id="IPR021109">
    <property type="entry name" value="Peptidase_aspartic_dom_sf"/>
</dbReference>
<evidence type="ECO:0000313" key="3">
    <source>
        <dbReference type="Proteomes" id="UP000325315"/>
    </source>
</evidence>
<dbReference type="Proteomes" id="UP000325315">
    <property type="component" value="Unassembled WGS sequence"/>
</dbReference>
<dbReference type="InterPro" id="IPR043502">
    <property type="entry name" value="DNA/RNA_pol_sf"/>
</dbReference>
<comment type="caution">
    <text evidence="2">The sequence shown here is derived from an EMBL/GenBank/DDBJ whole genome shotgun (WGS) entry which is preliminary data.</text>
</comment>
<protein>
    <submittedName>
        <fullName evidence="2">Retrotransposon protein</fullName>
    </submittedName>
</protein>
<dbReference type="EMBL" id="SMMG02000006">
    <property type="protein sequence ID" value="KAA3470456.1"/>
    <property type="molecule type" value="Genomic_DNA"/>
</dbReference>
<dbReference type="Gene3D" id="3.10.10.10">
    <property type="entry name" value="HIV Type 1 Reverse Transcriptase, subunit A, domain 1"/>
    <property type="match status" value="1"/>
</dbReference>
<dbReference type="InterPro" id="IPR000477">
    <property type="entry name" value="RT_dom"/>
</dbReference>
<dbReference type="SUPFAM" id="SSF56672">
    <property type="entry name" value="DNA/RNA polymerases"/>
    <property type="match status" value="1"/>
</dbReference>
<dbReference type="PANTHER" id="PTHR24559:SF444">
    <property type="entry name" value="REVERSE TRANSCRIPTASE DOMAIN-CONTAINING PROTEIN"/>
    <property type="match status" value="1"/>
</dbReference>
<gene>
    <name evidence="2" type="ORF">EPI10_016165</name>
</gene>
<sequence length="342" mass="39407">MLLPFDDFDIILGMDWLSENDAIVSCRRKQVSLKHPNGEFICVKADGVDCITNGCEAYLAYVLDSKIAESKIEQVPIVKEHVDVFPEELPRLPPTREVEFVIKLVPETVLISIMPYRMALAKLKELKDAVARVVRSRIYSIERVNLGCFDFVHEEERWVNETIATIKNKYPLPRIDDLFDQLKGATMFSKIDLRSKYYQLRVREQDVPKTTFRTRYGHYELPVMPFGLANAPATFMDLMNRVFQPYLDQFVVVFIDDILIYSLNESNHVKHLRVEVDFLGHVISAGGISADPNKVFAIVDWKILKNVSEVQSFLGLAGYYRRFVKKLSSIASPMTRLLQKKH</sequence>
<dbReference type="Gene3D" id="2.40.70.10">
    <property type="entry name" value="Acid Proteases"/>
    <property type="match status" value="1"/>
</dbReference>
<evidence type="ECO:0000313" key="2">
    <source>
        <dbReference type="EMBL" id="KAA3470456.1"/>
    </source>
</evidence>
<dbReference type="Pfam" id="PF00078">
    <property type="entry name" value="RVT_1"/>
    <property type="match status" value="1"/>
</dbReference>
<dbReference type="AlphaFoldDB" id="A0A5B6VN00"/>
<feature type="domain" description="Reverse transcriptase" evidence="1">
    <location>
        <begin position="122"/>
        <end position="318"/>
    </location>
</feature>
<dbReference type="Pfam" id="PF08284">
    <property type="entry name" value="RVP_2"/>
    <property type="match status" value="1"/>
</dbReference>
<keyword evidence="3" id="KW-1185">Reference proteome</keyword>
<dbReference type="OrthoDB" id="1749844at2759"/>
<dbReference type="InterPro" id="IPR043128">
    <property type="entry name" value="Rev_trsase/Diguanyl_cyclase"/>
</dbReference>
<dbReference type="PANTHER" id="PTHR24559">
    <property type="entry name" value="TRANSPOSON TY3-I GAG-POL POLYPROTEIN"/>
    <property type="match status" value="1"/>
</dbReference>
<organism evidence="2 3">
    <name type="scientific">Gossypium australe</name>
    <dbReference type="NCBI Taxonomy" id="47621"/>
    <lineage>
        <taxon>Eukaryota</taxon>
        <taxon>Viridiplantae</taxon>
        <taxon>Streptophyta</taxon>
        <taxon>Embryophyta</taxon>
        <taxon>Tracheophyta</taxon>
        <taxon>Spermatophyta</taxon>
        <taxon>Magnoliopsida</taxon>
        <taxon>eudicotyledons</taxon>
        <taxon>Gunneridae</taxon>
        <taxon>Pentapetalae</taxon>
        <taxon>rosids</taxon>
        <taxon>malvids</taxon>
        <taxon>Malvales</taxon>
        <taxon>Malvaceae</taxon>
        <taxon>Malvoideae</taxon>
        <taxon>Gossypium</taxon>
    </lineage>
</organism>